<dbReference type="Proteomes" id="UP000766595">
    <property type="component" value="Unassembled WGS sequence"/>
</dbReference>
<gene>
    <name evidence="1" type="ORF">KL771_20310</name>
</gene>
<organism evidence="1 2">
    <name type="scientific">Prosthecodimorpha staleyi</name>
    <dbReference type="NCBI Taxonomy" id="2840188"/>
    <lineage>
        <taxon>Bacteria</taxon>
        <taxon>Pseudomonadati</taxon>
        <taxon>Pseudomonadota</taxon>
        <taxon>Alphaproteobacteria</taxon>
        <taxon>Hyphomicrobiales</taxon>
        <taxon>Ancalomicrobiaceae</taxon>
        <taxon>Prosthecodimorpha</taxon>
    </lineage>
</organism>
<keyword evidence="2" id="KW-1185">Reference proteome</keyword>
<dbReference type="AlphaFoldDB" id="A0A947D955"/>
<name>A0A947D955_9HYPH</name>
<proteinExistence type="predicted"/>
<comment type="caution">
    <text evidence="1">The sequence shown here is derived from an EMBL/GenBank/DDBJ whole genome shotgun (WGS) entry which is preliminary data.</text>
</comment>
<dbReference type="EMBL" id="JAHHZF010000010">
    <property type="protein sequence ID" value="MBT9291821.1"/>
    <property type="molecule type" value="Genomic_DNA"/>
</dbReference>
<sequence length="198" mass="21606">MSPHPSTLAAGQSPPLGDADLAVMRSAAAYQARRIARTMRLPRHAIEDIEQDILLTILTRRCYFDCRRGPWVPFVHRVAAQAAQQVADTVATERRRHIGSLDEPLDEDGATLAERLVDPTPFADPVVQLIAGRVIDGLPPRLQCIAWAALAAEGDYGEAGRATGLSPVSFHRGIAEVRLRLRRHGIGPDLSMHDLSEA</sequence>
<evidence type="ECO:0000313" key="1">
    <source>
        <dbReference type="EMBL" id="MBT9291821.1"/>
    </source>
</evidence>
<reference evidence="1 2" key="1">
    <citation type="submission" date="2021-06" db="EMBL/GenBank/DDBJ databases">
        <authorList>
            <person name="Grouzdev D.S."/>
            <person name="Koziaeva V."/>
        </authorList>
    </citation>
    <scope>NUCLEOTIDE SEQUENCE [LARGE SCALE GENOMIC DNA]</scope>
    <source>
        <strain evidence="1 2">22</strain>
    </source>
</reference>
<accession>A0A947D955</accession>
<evidence type="ECO:0000313" key="2">
    <source>
        <dbReference type="Proteomes" id="UP000766595"/>
    </source>
</evidence>
<protein>
    <submittedName>
        <fullName evidence="1">Sigma-70 family RNA polymerase sigma factor</fullName>
    </submittedName>
</protein>
<dbReference type="RefSeq" id="WP_261970348.1">
    <property type="nucleotide sequence ID" value="NZ_JAHHZF010000010.1"/>
</dbReference>